<dbReference type="NCBIfam" id="TIGR02452">
    <property type="entry name" value="TIGR02452 family protein"/>
    <property type="match status" value="1"/>
</dbReference>
<name>A0A9X1B632_9GAMM</name>
<dbReference type="PIRSF" id="PIRSF014899">
    <property type="entry name" value="UCP014899"/>
    <property type="match status" value="1"/>
</dbReference>
<dbReference type="AlphaFoldDB" id="A0A9X1B632"/>
<dbReference type="PANTHER" id="PTHR35596:SF1">
    <property type="entry name" value="MICROBIAL-TYPE PARG CATALYTIC DOMAIN-CONTAINING PROTEIN"/>
    <property type="match status" value="1"/>
</dbReference>
<evidence type="ECO:0000313" key="3">
    <source>
        <dbReference type="Proteomes" id="UP001138768"/>
    </source>
</evidence>
<dbReference type="Pfam" id="PF10021">
    <property type="entry name" value="PARG_cat_microb"/>
    <property type="match status" value="1"/>
</dbReference>
<organism evidence="2 3">
    <name type="scientific">Lamprobacter modestohalophilus</name>
    <dbReference type="NCBI Taxonomy" id="1064514"/>
    <lineage>
        <taxon>Bacteria</taxon>
        <taxon>Pseudomonadati</taxon>
        <taxon>Pseudomonadota</taxon>
        <taxon>Gammaproteobacteria</taxon>
        <taxon>Chromatiales</taxon>
        <taxon>Chromatiaceae</taxon>
        <taxon>Lamprobacter</taxon>
    </lineage>
</organism>
<reference evidence="2 3" key="1">
    <citation type="journal article" date="2020" name="Microorganisms">
        <title>Osmotic Adaptation and Compatible Solute Biosynthesis of Phototrophic Bacteria as Revealed from Genome Analyses.</title>
        <authorList>
            <person name="Imhoff J.F."/>
            <person name="Rahn T."/>
            <person name="Kunzel S."/>
            <person name="Keller A."/>
            <person name="Neulinger S.C."/>
        </authorList>
    </citation>
    <scope>NUCLEOTIDE SEQUENCE [LARGE SCALE GENOMIC DNA]</scope>
    <source>
        <strain evidence="2 3">DSM 25653</strain>
    </source>
</reference>
<dbReference type="EMBL" id="NRRY01000047">
    <property type="protein sequence ID" value="MBK1620759.1"/>
    <property type="molecule type" value="Genomic_DNA"/>
</dbReference>
<proteinExistence type="predicted"/>
<dbReference type="PANTHER" id="PTHR35596">
    <property type="entry name" value="DUF2263 DOMAIN-CONTAINING PROTEIN"/>
    <property type="match status" value="1"/>
</dbReference>
<evidence type="ECO:0000259" key="1">
    <source>
        <dbReference type="Pfam" id="PF10021"/>
    </source>
</evidence>
<dbReference type="Proteomes" id="UP001138768">
    <property type="component" value="Unassembled WGS sequence"/>
</dbReference>
<dbReference type="InterPro" id="IPR012664">
    <property type="entry name" value="CHP02452"/>
</dbReference>
<protein>
    <submittedName>
        <fullName evidence="2">TIGR02452 family protein</fullName>
    </submittedName>
</protein>
<comment type="caution">
    <text evidence="2">The sequence shown here is derived from an EMBL/GenBank/DDBJ whole genome shotgun (WGS) entry which is preliminary data.</text>
</comment>
<evidence type="ECO:0000313" key="2">
    <source>
        <dbReference type="EMBL" id="MBK1620759.1"/>
    </source>
</evidence>
<dbReference type="InterPro" id="IPR043472">
    <property type="entry name" value="Macro_dom-like"/>
</dbReference>
<keyword evidence="3" id="KW-1185">Reference proteome</keyword>
<dbReference type="Gene3D" id="3.40.220.10">
    <property type="entry name" value="Leucine Aminopeptidase, subunit E, domain 1"/>
    <property type="match status" value="1"/>
</dbReference>
<dbReference type="SUPFAM" id="SSF52949">
    <property type="entry name" value="Macro domain-like"/>
    <property type="match status" value="1"/>
</dbReference>
<accession>A0A9X1B632</accession>
<sequence length="275" mass="30407">MSLTELAQQTLAIQDQGAYQAPSGRRVEIAGQQAQAVDRTRLYTPEDLIQLDGQAMATRAQTTQITVTEETTQAAVRRLVQDEGIEDPVVLNFASARHVGGGFLKGARAQEEDLVRCSGLFRCLETQQSTYYAINRAQSSLLYTDHMIYSPGVPWFRDEALILLETPFLASVITAPAPNAGPHLQRHPGDQEVVRQTLRRRAHNILRVAEAQRHSVLVLGAWGAGVFKNNPVDVAAAFGELLEGPFAGHFRHVVFAVVDATKEQPRLRAFQARFR</sequence>
<dbReference type="InterPro" id="IPR019261">
    <property type="entry name" value="PARG_cat_microbial"/>
</dbReference>
<feature type="domain" description="Microbial-type PARG catalytic" evidence="1">
    <location>
        <begin position="7"/>
        <end position="158"/>
    </location>
</feature>
<gene>
    <name evidence="2" type="ORF">CKO42_20455</name>
</gene>